<dbReference type="Gene3D" id="3.90.180.10">
    <property type="entry name" value="Medium-chain alcohol dehydrogenases, catalytic domain"/>
    <property type="match status" value="1"/>
</dbReference>
<feature type="domain" description="Enoyl reductase (ER)" evidence="1">
    <location>
        <begin position="10"/>
        <end position="317"/>
    </location>
</feature>
<evidence type="ECO:0000259" key="1">
    <source>
        <dbReference type="SMART" id="SM00829"/>
    </source>
</evidence>
<gene>
    <name evidence="2" type="ORF">RM519_00885</name>
</gene>
<dbReference type="InterPro" id="IPR013154">
    <property type="entry name" value="ADH-like_N"/>
</dbReference>
<keyword evidence="3" id="KW-1185">Reference proteome</keyword>
<accession>A0ABU2Y1V6</accession>
<dbReference type="InterPro" id="IPR050700">
    <property type="entry name" value="YIM1/Zinc_Alcohol_DH_Fams"/>
</dbReference>
<dbReference type="Pfam" id="PF08240">
    <property type="entry name" value="ADH_N"/>
    <property type="match status" value="1"/>
</dbReference>
<dbReference type="SMART" id="SM00829">
    <property type="entry name" value="PKS_ER"/>
    <property type="match status" value="1"/>
</dbReference>
<dbReference type="PANTHER" id="PTHR11695">
    <property type="entry name" value="ALCOHOL DEHYDROGENASE RELATED"/>
    <property type="match status" value="1"/>
</dbReference>
<evidence type="ECO:0000313" key="3">
    <source>
        <dbReference type="Proteomes" id="UP001252186"/>
    </source>
</evidence>
<dbReference type="RefSeq" id="WP_311591587.1">
    <property type="nucleotide sequence ID" value="NZ_JAVRHV010000001.1"/>
</dbReference>
<dbReference type="SUPFAM" id="SSF51735">
    <property type="entry name" value="NAD(P)-binding Rossmann-fold domains"/>
    <property type="match status" value="1"/>
</dbReference>
<comment type="caution">
    <text evidence="2">The sequence shown here is derived from an EMBL/GenBank/DDBJ whole genome shotgun (WGS) entry which is preliminary data.</text>
</comment>
<dbReference type="InterPro" id="IPR036291">
    <property type="entry name" value="NAD(P)-bd_dom_sf"/>
</dbReference>
<dbReference type="Pfam" id="PF13602">
    <property type="entry name" value="ADH_zinc_N_2"/>
    <property type="match status" value="1"/>
</dbReference>
<dbReference type="InterPro" id="IPR011032">
    <property type="entry name" value="GroES-like_sf"/>
</dbReference>
<dbReference type="Proteomes" id="UP001252186">
    <property type="component" value="Unassembled WGS sequence"/>
</dbReference>
<dbReference type="Gene3D" id="3.40.50.720">
    <property type="entry name" value="NAD(P)-binding Rossmann-like Domain"/>
    <property type="match status" value="1"/>
</dbReference>
<sequence>MKAAIHKKYGSPSNLKIIDLKKPAPKEDELLIRVMATTVNRTDCAMLRAKPAIIRLMLGLLKPKNPILGTDFAGVVEDIGHKVTRFKVGQAVFGFNDTGLSSHAEYLTIRQNDFLATIPSKFSFEQATASIEGAHYAQNFINKVNFKPNAKVLVNGATGAIGSALVQLLAAMKIDVTATANTENINVIKTLGVTQVIDYTKIEFTQLNEKFDFVFDAVGKSAFGKCRRILTKKGIYISSEMGPWGQNLVFAIFTPLFKGRKVVFPYPNKHQYSIDLVKRLMEEGKFNPLIDRIYALDNIASAFSYAETGEKVGNLVIKMKNE</sequence>
<reference evidence="2 3" key="1">
    <citation type="submission" date="2023-09" db="EMBL/GenBank/DDBJ databases">
        <authorList>
            <person name="Rey-Velasco X."/>
        </authorList>
    </citation>
    <scope>NUCLEOTIDE SEQUENCE [LARGE SCALE GENOMIC DNA]</scope>
    <source>
        <strain evidence="2 3">P050</strain>
    </source>
</reference>
<dbReference type="EMBL" id="JAVRHV010000001">
    <property type="protein sequence ID" value="MDT0551786.1"/>
    <property type="molecule type" value="Genomic_DNA"/>
</dbReference>
<proteinExistence type="predicted"/>
<dbReference type="InterPro" id="IPR020843">
    <property type="entry name" value="ER"/>
</dbReference>
<evidence type="ECO:0000313" key="2">
    <source>
        <dbReference type="EMBL" id="MDT0551786.1"/>
    </source>
</evidence>
<protein>
    <submittedName>
        <fullName evidence="2">NAD(P)-dependent alcohol dehydrogenase</fullName>
    </submittedName>
</protein>
<dbReference type="CDD" id="cd08267">
    <property type="entry name" value="MDR1"/>
    <property type="match status" value="1"/>
</dbReference>
<dbReference type="PANTHER" id="PTHR11695:SF648">
    <property type="entry name" value="ZINC-BINDING OXIDOREDUCTASE"/>
    <property type="match status" value="1"/>
</dbReference>
<name>A0ABU2Y1V6_9FLAO</name>
<organism evidence="2 3">
    <name type="scientific">Urechidicola vernalis</name>
    <dbReference type="NCBI Taxonomy" id="3075600"/>
    <lineage>
        <taxon>Bacteria</taxon>
        <taxon>Pseudomonadati</taxon>
        <taxon>Bacteroidota</taxon>
        <taxon>Flavobacteriia</taxon>
        <taxon>Flavobacteriales</taxon>
        <taxon>Flavobacteriaceae</taxon>
        <taxon>Urechidicola</taxon>
    </lineage>
</organism>
<dbReference type="SUPFAM" id="SSF50129">
    <property type="entry name" value="GroES-like"/>
    <property type="match status" value="1"/>
</dbReference>